<accession>A0A916ZB67</accession>
<dbReference type="RefSeq" id="WP_188996256.1">
    <property type="nucleotide sequence ID" value="NZ_BMHP01000004.1"/>
</dbReference>
<evidence type="ECO:0000256" key="1">
    <source>
        <dbReference type="ARBA" id="ARBA00023015"/>
    </source>
</evidence>
<evidence type="ECO:0000313" key="6">
    <source>
        <dbReference type="EMBL" id="GGD85818.1"/>
    </source>
</evidence>
<reference evidence="6" key="2">
    <citation type="submission" date="2020-09" db="EMBL/GenBank/DDBJ databases">
        <authorList>
            <person name="Sun Q."/>
            <person name="Zhou Y."/>
        </authorList>
    </citation>
    <scope>NUCLEOTIDE SEQUENCE</scope>
    <source>
        <strain evidence="6">CGMCC 1.15178</strain>
    </source>
</reference>
<dbReference type="PANTHER" id="PTHR43280">
    <property type="entry name" value="ARAC-FAMILY TRANSCRIPTIONAL REGULATOR"/>
    <property type="match status" value="1"/>
</dbReference>
<evidence type="ECO:0000256" key="4">
    <source>
        <dbReference type="SAM" id="Phobius"/>
    </source>
</evidence>
<evidence type="ECO:0000259" key="5">
    <source>
        <dbReference type="PROSITE" id="PS01124"/>
    </source>
</evidence>
<dbReference type="InterPro" id="IPR018062">
    <property type="entry name" value="HTH_AraC-typ_CS"/>
</dbReference>
<evidence type="ECO:0000256" key="2">
    <source>
        <dbReference type="ARBA" id="ARBA00023125"/>
    </source>
</evidence>
<dbReference type="PROSITE" id="PS01124">
    <property type="entry name" value="HTH_ARAC_FAMILY_2"/>
    <property type="match status" value="1"/>
</dbReference>
<keyword evidence="7" id="KW-1185">Reference proteome</keyword>
<reference evidence="6" key="1">
    <citation type="journal article" date="2014" name="Int. J. Syst. Evol. Microbiol.">
        <title>Complete genome sequence of Corynebacterium casei LMG S-19264T (=DSM 44701T), isolated from a smear-ripened cheese.</title>
        <authorList>
            <consortium name="US DOE Joint Genome Institute (JGI-PGF)"/>
            <person name="Walter F."/>
            <person name="Albersmeier A."/>
            <person name="Kalinowski J."/>
            <person name="Ruckert C."/>
        </authorList>
    </citation>
    <scope>NUCLEOTIDE SEQUENCE</scope>
    <source>
        <strain evidence="6">CGMCC 1.15178</strain>
    </source>
</reference>
<keyword evidence="4" id="KW-1133">Transmembrane helix</keyword>
<gene>
    <name evidence="6" type="ORF">GCM10010911_50310</name>
</gene>
<dbReference type="PRINTS" id="PR00032">
    <property type="entry name" value="HTHARAC"/>
</dbReference>
<comment type="caution">
    <text evidence="6">The sequence shown here is derived from an EMBL/GenBank/DDBJ whole genome shotgun (WGS) entry which is preliminary data.</text>
</comment>
<dbReference type="InterPro" id="IPR009057">
    <property type="entry name" value="Homeodomain-like_sf"/>
</dbReference>
<dbReference type="Gene3D" id="1.10.10.60">
    <property type="entry name" value="Homeodomain-like"/>
    <property type="match status" value="2"/>
</dbReference>
<keyword evidence="3" id="KW-0804">Transcription</keyword>
<dbReference type="Proteomes" id="UP000612456">
    <property type="component" value="Unassembled WGS sequence"/>
</dbReference>
<keyword evidence="4" id="KW-0812">Transmembrane</keyword>
<organism evidence="6 7">
    <name type="scientific">Paenibacillus nasutitermitis</name>
    <dbReference type="NCBI Taxonomy" id="1652958"/>
    <lineage>
        <taxon>Bacteria</taxon>
        <taxon>Bacillati</taxon>
        <taxon>Bacillota</taxon>
        <taxon>Bacilli</taxon>
        <taxon>Bacillales</taxon>
        <taxon>Paenibacillaceae</taxon>
        <taxon>Paenibacillus</taxon>
    </lineage>
</organism>
<feature type="transmembrane region" description="Helical" evidence="4">
    <location>
        <begin position="14"/>
        <end position="35"/>
    </location>
</feature>
<dbReference type="PROSITE" id="PS00041">
    <property type="entry name" value="HTH_ARAC_FAMILY_1"/>
    <property type="match status" value="1"/>
</dbReference>
<dbReference type="SMART" id="SM00342">
    <property type="entry name" value="HTH_ARAC"/>
    <property type="match status" value="1"/>
</dbReference>
<dbReference type="Pfam" id="PF12833">
    <property type="entry name" value="HTH_18"/>
    <property type="match status" value="1"/>
</dbReference>
<evidence type="ECO:0000256" key="3">
    <source>
        <dbReference type="ARBA" id="ARBA00023163"/>
    </source>
</evidence>
<dbReference type="EMBL" id="BMHP01000004">
    <property type="protein sequence ID" value="GGD85818.1"/>
    <property type="molecule type" value="Genomic_DNA"/>
</dbReference>
<dbReference type="InterPro" id="IPR020449">
    <property type="entry name" value="Tscrpt_reg_AraC-type_HTH"/>
</dbReference>
<keyword evidence="4" id="KW-0472">Membrane</keyword>
<feature type="transmembrane region" description="Helical" evidence="4">
    <location>
        <begin position="296"/>
        <end position="318"/>
    </location>
</feature>
<protein>
    <recommendedName>
        <fullName evidence="5">HTH araC/xylS-type domain-containing protein</fullName>
    </recommendedName>
</protein>
<feature type="domain" description="HTH araC/xylS-type" evidence="5">
    <location>
        <begin position="637"/>
        <end position="735"/>
    </location>
</feature>
<dbReference type="GO" id="GO:0043565">
    <property type="term" value="F:sequence-specific DNA binding"/>
    <property type="evidence" value="ECO:0007669"/>
    <property type="project" value="InterPro"/>
</dbReference>
<dbReference type="PANTHER" id="PTHR43280:SF28">
    <property type="entry name" value="HTH-TYPE TRANSCRIPTIONAL ACTIVATOR RHAS"/>
    <property type="match status" value="1"/>
</dbReference>
<dbReference type="SUPFAM" id="SSF46689">
    <property type="entry name" value="Homeodomain-like"/>
    <property type="match status" value="2"/>
</dbReference>
<keyword evidence="2" id="KW-0238">DNA-binding</keyword>
<dbReference type="GO" id="GO:0003700">
    <property type="term" value="F:DNA-binding transcription factor activity"/>
    <property type="evidence" value="ECO:0007669"/>
    <property type="project" value="InterPro"/>
</dbReference>
<name>A0A916ZB67_9BACL</name>
<dbReference type="AlphaFoldDB" id="A0A916ZB67"/>
<dbReference type="InterPro" id="IPR018060">
    <property type="entry name" value="HTH_AraC"/>
</dbReference>
<sequence length="740" mass="86073">MQKVLQLKLKTDSLFIRLLISFLIIIGLLVSFNFYSFAFFRNNIQDEIIQYNTSNLKNTTEGFEKHFQLLNNLVLGLYMNDQVGLLLNNKNMNYYPSRQMTRDVQNVVSNPLLYIDNLVLYFKDSSFILDKSGSTRAETMFSKFYQSDAYPYDFWKNQFKDNDAFHIYPAVDFKEIIFKNASSPRGKLFPIIVKNKFIQNFYITAFIDADKLIHAYHRSINDNFYILDHQGTALFSSNMTDGKILPDPASELDGSASYKKHGDSYYFYKTGSFTGLTYVNIIPVQNISSQVTRLNYTLISLFIAAVAISLIASILFSMQIHSPVKQIIRSFQQFNTRNPVRSRIKEFQDIHTVLANKNSLLKYYAYSNELKKINRNFHELKDPLTGNRPFLFILFQLTFKHRFYDEFSADSDRAINFIREYINRALLEKYADSSAFQIENNQILTLIFADDGDAQLLEILEQLKKVFDLDRDLCYLTIAVSTVHQHSSEFTSAYEQVIKRIQQRKLMDETQIIGEEEDRTPAYSLNLNLEREFEIYMQSGNELELIRFTHKVLAMMQKKDASASDFYQIAELLSRKVFRALTEKNLDPGPDYAADQLSNRLADCHNLDQLTQLLEQLLSHSARLIRQKKEARDVITSFVYEYIENNYAEDISLDTVADKMNITGGYLSSYFKEKTGKNFIDYLNEIRITKAKEILLQSNMRIQDVALKVGYQNMNSFNRMFKKYAGSTPSAFRQTHAKSD</sequence>
<evidence type="ECO:0000313" key="7">
    <source>
        <dbReference type="Proteomes" id="UP000612456"/>
    </source>
</evidence>
<keyword evidence="1" id="KW-0805">Transcription regulation</keyword>
<proteinExistence type="predicted"/>